<gene>
    <name evidence="1" type="ORF">SAMN05421720_101619</name>
</gene>
<dbReference type="RefSeq" id="WP_143027069.1">
    <property type="nucleotide sequence ID" value="NZ_FNAP01000001.1"/>
</dbReference>
<reference evidence="1 2" key="1">
    <citation type="submission" date="2016-10" db="EMBL/GenBank/DDBJ databases">
        <authorList>
            <person name="de Groot N.N."/>
        </authorList>
    </citation>
    <scope>NUCLEOTIDE SEQUENCE [LARGE SCALE GENOMIC DNA]</scope>
    <source>
        <strain evidence="1 2">ATCC 700224</strain>
    </source>
</reference>
<dbReference type="Proteomes" id="UP000199412">
    <property type="component" value="Unassembled WGS sequence"/>
</dbReference>
<evidence type="ECO:0000313" key="1">
    <source>
        <dbReference type="EMBL" id="SDD81252.1"/>
    </source>
</evidence>
<accession>A0A1G6XTA3</accession>
<sequence length="233" mass="25993">MPDKSLSDIDFTDFLQAMLNPAFGSITKKEMEIRIFACLYKQGYFGRLPSNFAIASTLNIPDATVERLIYEMDLRDITEDAQAWAHGVMQESLRVIALQLDARTSTVKMNIPRKALRELIFDIAQREAEVADQSHRASIVTLNLDGFAKVMETLLSRDEIAKLHETMRRVDEVVPGPDTSLRGLTKTFLHALAEDAGGRVLDLPKLFLPGGMADLAKDSVEDAVGILKRVFAR</sequence>
<evidence type="ECO:0000313" key="2">
    <source>
        <dbReference type="Proteomes" id="UP000199412"/>
    </source>
</evidence>
<keyword evidence="2" id="KW-1185">Reference proteome</keyword>
<proteinExistence type="predicted"/>
<protein>
    <submittedName>
        <fullName evidence="1">Uncharacterized protein</fullName>
    </submittedName>
</protein>
<dbReference type="AlphaFoldDB" id="A0A1G6XTA3"/>
<dbReference type="OrthoDB" id="1493121at2"/>
<dbReference type="EMBL" id="FNAP01000001">
    <property type="protein sequence ID" value="SDD81252.1"/>
    <property type="molecule type" value="Genomic_DNA"/>
</dbReference>
<name>A0A1G6XTA3_9PROT</name>
<organism evidence="1 2">
    <name type="scientific">Rhodospira trueperi</name>
    <dbReference type="NCBI Taxonomy" id="69960"/>
    <lineage>
        <taxon>Bacteria</taxon>
        <taxon>Pseudomonadati</taxon>
        <taxon>Pseudomonadota</taxon>
        <taxon>Alphaproteobacteria</taxon>
        <taxon>Rhodospirillales</taxon>
        <taxon>Rhodospirillaceae</taxon>
        <taxon>Rhodospira</taxon>
    </lineage>
</organism>